<comment type="caution">
    <text evidence="3">The sequence shown here is derived from an EMBL/GenBank/DDBJ whole genome shotgun (WGS) entry which is preliminary data.</text>
</comment>
<organism evidence="3 4">
    <name type="scientific">Steroidobacter agaridevorans</name>
    <dbReference type="NCBI Taxonomy" id="2695856"/>
    <lineage>
        <taxon>Bacteria</taxon>
        <taxon>Pseudomonadati</taxon>
        <taxon>Pseudomonadota</taxon>
        <taxon>Gammaproteobacteria</taxon>
        <taxon>Steroidobacterales</taxon>
        <taxon>Steroidobacteraceae</taxon>
        <taxon>Steroidobacter</taxon>
    </lineage>
</organism>
<keyword evidence="4" id="KW-1185">Reference proteome</keyword>
<gene>
    <name evidence="3" type="ORF">GCM10011487_28640</name>
</gene>
<proteinExistence type="predicted"/>
<evidence type="ECO:0000256" key="1">
    <source>
        <dbReference type="SAM" id="Coils"/>
    </source>
</evidence>
<keyword evidence="2" id="KW-0812">Transmembrane</keyword>
<feature type="transmembrane region" description="Helical" evidence="2">
    <location>
        <begin position="2016"/>
        <end position="2036"/>
    </location>
</feature>
<feature type="coiled-coil region" evidence="1">
    <location>
        <begin position="1568"/>
        <end position="1595"/>
    </location>
</feature>
<sequence>MTALNVLRLTAQTDAELEIGGDGITWDKVLTSGELTGYAWVRLKISEKQWLRIDAEPRSSTAPPKWHGNQLPRESKLEVDKRYLTRLSNDLCRLTDGALWLKFHWRNPLTPAGEGLWLVLTIGAFQNEPRLGLYVKPTGDRPLPSSLFYALKESPLIQHWTERPFKAIELNPKPEENLSLIYFSSLGRATVRYTKDTLEKECFGRLLRDRAGQSDNEAWLADVGGERRDVDFGFAPAPLDVEREEIPLVARFQLEKETTIAVGSAVLDVEPSRLQAGTLVTRQLQLQCARRYAADGMPQPSWLIDWHDVPGEFQGGMQQKRLTFEGLWPVLTRHYPLGMAAARSRNRLTFAPTGFSAAKAVTLRFDYEEHVGRADTSHVLRLRRIDLRKNELSIRFGGAIDSSRRPLALSSVSVTPSADSARAFAPLVAAVYQARPERLLVADLTSGKGSGNWVIGAVALDAKQFEGGQLTVTLEPDADLYGQAPVGIDLDLRFSGCTLAPASQDPEAEFEVLSGWLERERPIALSISDGLTGLRLHIKELANARQSRLMRLGLSSPVQIENRETDVVVLDPSPLTVARVVSEIKAPADTTIAEYTDDNEQPAEWVFASDGGWMQLVAPPQAIGEEMIKGRLYSRKGEAPEPVPRVGKPFDFRLAAPTHLKLDRTDIDTARTLAPWTLRRLLSQRRGVVGVKLDSAEFELLYGLRTRVESQGLRIATLEALIGRVPFADELLNLFRAEQHSAQLAIASSQKVPALQQRFARRTAEWIRDLLYYPSAWPVFRDFTHRQRLALSDGVQFTLRPTRQNADPFDIDRFAIEHPLRSDSEARGYSELDKADTERLPLRGGVDWPFQSREIYRELRTEQLKPAPVWVPGSVEGLVFGTLGGTGEQTAAFCNGKTIVISSTTHGRLNSLTLIRVGRIAMLWNHARHVIVYERTSRTAPRYAKQSDLPDGQDDWDCQTGAFDGYMALRKVREYVEITQPRRTYPDVATDRPISGPFVQSTFESVVIPVKASWGRDIADGWIMPLHGPTAPEETKFFPLPRIFLEFARAADKGEGRVAQQVKSPAQLLFFTSTRPQDSGDTDAWPAWPDIDYPTIARPASPPRMPFRSSFAHTTKQPDAARADFGHERFTVDLLPAEEAVNLMHGRSVSGVDARMFNVSLARGRPRIKPLPDSLHETVGREFGSGATVLADGIKELLAAVKAVAATAPSTPLADQAQLISDARALLGELQENCVKPMVAAVKDGKELPQLVPGWQAAQARLLKDFDANASRARQDWGQQLAFKIDRSAPLAELKRQTQASVESVCEQACRRMDEVAFVPEQALEAADAAIRSLQRRLDQLFKSMIDEGLAALSWTKQRYFESASAAGDLDRQWRTQLRGLAERLASLAREAEQWIEELLGPLFTRLGGDKRMFAAIRGALQDYVVPLADWLQQTVEETPPFELGEPDWSQLENILTVLSSSTEWSKELLEIELPRLWNTDQLKEGVADYWRNPILQAQQQIRARCDAVRKAIEDIGTVDDLIAQLPGHVDGFKQLIENQFAPLSGAIDQTLKNLQNNVGWKELAGQFAQAQNFVANAERQLQELADVFSGVEDALHDVANEVAGKGAELLDQLGAAARHIEHAVTEELRDAFKVPQDEIEAAALELTRALAEGPVTDALRCSRDAVGYYYESAKELLDVTRSSALFNDLGTAVLNALSMQLPFDRIRDRLLPQLAGVNVRDLLPDFGGLKLEHLLPELRILEEQNHEYDWVKLKHGFDKDRLTAWADVQIDREFDETPDLFVLPPLALKIGTPVFSARSRLELDAKGGKRQTGRASLKADWTLTLSGKPIVTIREGELYYDSEGGFDFRFDSENLVLAEELNFITSAMKSLLPQDEGLTITPLLPAGISAELSLPLPDIGTGAFTLTGVTLYTHFDLLIQGGFQVRTGLWLSRPDRPFGLAVLFLGGGGWFGADVSYTPPKQFVTRVSIGVSAGAFVALNFGVASGSAGILFTAGVDFYRDWSRRNGTTAVSLGLLVWGQFGIMGIASAYLRLTLRIEYVNGGMKGYGRIQLCIKICWCFKLRVNKAITKDFKKAGSGSVRPATAPAIAALGALAIPPAAVLKQYADFAAPPIEMAVDLYFAALDVEMAS</sequence>
<feature type="transmembrane region" description="Helical" evidence="2">
    <location>
        <begin position="1939"/>
        <end position="1958"/>
    </location>
</feature>
<name>A0A829YBU3_9GAMM</name>
<keyword evidence="2" id="KW-1133">Transmembrane helix</keyword>
<evidence type="ECO:0000256" key="2">
    <source>
        <dbReference type="SAM" id="Phobius"/>
    </source>
</evidence>
<dbReference type="RefSeq" id="WP_161812487.1">
    <property type="nucleotide sequence ID" value="NZ_BLJN01000002.1"/>
</dbReference>
<keyword evidence="1" id="KW-0175">Coiled coil</keyword>
<dbReference type="EMBL" id="BLJN01000002">
    <property type="protein sequence ID" value="GFE80864.1"/>
    <property type="molecule type" value="Genomic_DNA"/>
</dbReference>
<keyword evidence="2" id="KW-0472">Membrane</keyword>
<accession>A0A829YBU3</accession>
<evidence type="ECO:0000313" key="3">
    <source>
        <dbReference type="EMBL" id="GFE80864.1"/>
    </source>
</evidence>
<dbReference type="Proteomes" id="UP000445000">
    <property type="component" value="Unassembled WGS sequence"/>
</dbReference>
<feature type="transmembrane region" description="Helical" evidence="2">
    <location>
        <begin position="1970"/>
        <end position="1996"/>
    </location>
</feature>
<protein>
    <submittedName>
        <fullName evidence="3">Uncharacterized protein</fullName>
    </submittedName>
</protein>
<reference evidence="4" key="1">
    <citation type="submission" date="2020-01" db="EMBL/GenBank/DDBJ databases">
        <title>'Steroidobacter agaridevorans' sp. nov., agar-degrading bacteria isolated from rhizosphere soils.</title>
        <authorList>
            <person name="Ikenaga M."/>
            <person name="Kataoka M."/>
            <person name="Murouchi A."/>
            <person name="Katsuragi S."/>
            <person name="Sakai M."/>
        </authorList>
    </citation>
    <scope>NUCLEOTIDE SEQUENCE [LARGE SCALE GENOMIC DNA]</scope>
    <source>
        <strain evidence="4">YU21-B</strain>
    </source>
</reference>
<evidence type="ECO:0000313" key="4">
    <source>
        <dbReference type="Proteomes" id="UP000445000"/>
    </source>
</evidence>